<evidence type="ECO:0000313" key="16">
    <source>
        <dbReference type="Proteomes" id="UP000014316"/>
    </source>
</evidence>
<dbReference type="GO" id="GO:0005886">
    <property type="term" value="C:plasma membrane"/>
    <property type="evidence" value="ECO:0007669"/>
    <property type="project" value="UniProtKB-SubCell"/>
</dbReference>
<comment type="subcellular location">
    <subcellularLocation>
        <location evidence="1">Cell membrane</location>
        <topology evidence="1">Multi-pass membrane protein</topology>
    </subcellularLocation>
</comment>
<sequence length="467" mass="50175">MVVVNFIIQNILTQAAITIALIAMLGLLLQRKSFGAVLTGTFKTLLGFQVLSAGSAIIVTALTYFGKIFQHGFHLKGVVPSIEAINGQAMNTLGLGNEIALTFLGIFIVNIIIARFSPWKYIFLTGQALLWMSTMTVVGGKIAGFNSVVTILVGSVIGGIFAVAMPAIAQPFVRKITKGDAIALGHFCTIGYMVEAGAAWIFGERGEKKHSIEDIKLPKYMEFLQDTYLSVAVVMVPLFMITAAFAGPKYAGNGTSLNYIMNAFMMGIQFVVGVYVLLAGVRLLLGEIVPAFRGIAMKLVPNAKPALDCPVLFPFSPNAVILGFITTTIGTVIGMFLMPVFGLAVILPGMLTNFFAGGTAGIFGNVVGGRRGAIIGGIIHGLFITLLPALLVTALTSFGFVNASATDSDTIVAMLMYAWILTPILKQFKKGARLCLAVYLKRKTRRNNHPRCQKKSINHFRQPKLLL</sequence>
<keyword evidence="3" id="KW-0813">Transport</keyword>
<keyword evidence="4" id="KW-1003">Cell membrane</keyword>
<evidence type="ECO:0000256" key="7">
    <source>
        <dbReference type="ARBA" id="ARBA00022692"/>
    </source>
</evidence>
<feature type="transmembrane region" description="Helical" evidence="14">
    <location>
        <begin position="181"/>
        <end position="202"/>
    </location>
</feature>
<gene>
    <name evidence="15" type="ORF">Lpp123_11306</name>
</gene>
<evidence type="ECO:0000256" key="5">
    <source>
        <dbReference type="ARBA" id="ARBA00022597"/>
    </source>
</evidence>
<feature type="transmembrane region" description="Helical" evidence="14">
    <location>
        <begin position="6"/>
        <end position="29"/>
    </location>
</feature>
<evidence type="ECO:0000256" key="3">
    <source>
        <dbReference type="ARBA" id="ARBA00022448"/>
    </source>
</evidence>
<evidence type="ECO:0000256" key="11">
    <source>
        <dbReference type="ARBA" id="ARBA00038218"/>
    </source>
</evidence>
<dbReference type="EMBL" id="ANJW01000672">
    <property type="protein sequence ID" value="EPC52207.1"/>
    <property type="molecule type" value="Genomic_DNA"/>
</dbReference>
<evidence type="ECO:0000256" key="1">
    <source>
        <dbReference type="ARBA" id="ARBA00004651"/>
    </source>
</evidence>
<dbReference type="Pfam" id="PF03611">
    <property type="entry name" value="EIIC-GAT"/>
    <property type="match status" value="1"/>
</dbReference>
<feature type="transmembrane region" description="Helical" evidence="14">
    <location>
        <begin position="259"/>
        <end position="285"/>
    </location>
</feature>
<dbReference type="Proteomes" id="UP000014316">
    <property type="component" value="Unassembled WGS sequence"/>
</dbReference>
<accession>A0A829GA26</accession>
<evidence type="ECO:0000256" key="2">
    <source>
        <dbReference type="ARBA" id="ARBA00011738"/>
    </source>
</evidence>
<dbReference type="AlphaFoldDB" id="A0A829GA26"/>
<evidence type="ECO:0000313" key="15">
    <source>
        <dbReference type="EMBL" id="EPC52207.1"/>
    </source>
</evidence>
<feature type="transmembrane region" description="Helical" evidence="14">
    <location>
        <begin position="121"/>
        <end position="142"/>
    </location>
</feature>
<comment type="subunit">
    <text evidence="2">Homodimer.</text>
</comment>
<proteinExistence type="inferred from homology"/>
<dbReference type="PANTHER" id="PTHR33843:SF4">
    <property type="entry name" value="ASCORBATE-SPECIFIC PTS SYSTEM EIIC COMPONENT"/>
    <property type="match status" value="1"/>
</dbReference>
<protein>
    <recommendedName>
        <fullName evidence="12">Ascorbate-specific PTS system EIIC component</fullName>
    </recommendedName>
    <alternativeName>
        <fullName evidence="13">Ascorbate-specific permease IIC component UlaA</fullName>
    </alternativeName>
</protein>
<feature type="transmembrane region" description="Helical" evidence="14">
    <location>
        <begin position="410"/>
        <end position="428"/>
    </location>
</feature>
<comment type="caution">
    <text evidence="15">The sequence shown here is derived from an EMBL/GenBank/DDBJ whole genome shotgun (WGS) entry which is preliminary data.</text>
</comment>
<feature type="transmembrane region" description="Helical" evidence="14">
    <location>
        <begin position="148"/>
        <end position="169"/>
    </location>
</feature>
<evidence type="ECO:0000256" key="10">
    <source>
        <dbReference type="ARBA" id="ARBA00037387"/>
    </source>
</evidence>
<dbReference type="InterPro" id="IPR004703">
    <property type="entry name" value="PTS_sugar-sp_permease"/>
</dbReference>
<keyword evidence="9 14" id="KW-0472">Membrane</keyword>
<dbReference type="GO" id="GO:0009401">
    <property type="term" value="P:phosphoenolpyruvate-dependent sugar phosphotransferase system"/>
    <property type="evidence" value="ECO:0007669"/>
    <property type="project" value="UniProtKB-KW"/>
</dbReference>
<feature type="transmembrane region" description="Helical" evidence="14">
    <location>
        <begin position="227"/>
        <end position="247"/>
    </location>
</feature>
<reference evidence="15 16" key="1">
    <citation type="journal article" date="2013" name="PLoS ONE">
        <title>Lactobacillus paracasei comparative genomics: towards species pan-genome definition and exploitation of diversity.</title>
        <authorList>
            <person name="Smokvina T."/>
            <person name="Wels M."/>
            <person name="Polka J."/>
            <person name="Chervaux C."/>
            <person name="Brisse S."/>
            <person name="Boekhorst J."/>
            <person name="van Hylckama Vlieg J.E."/>
            <person name="Siezen R.J."/>
        </authorList>
    </citation>
    <scope>NUCLEOTIDE SEQUENCE [LARGE SCALE GENOMIC DNA]</scope>
    <source>
        <strain evidence="15 16">Lpp123</strain>
    </source>
</reference>
<evidence type="ECO:0000256" key="9">
    <source>
        <dbReference type="ARBA" id="ARBA00023136"/>
    </source>
</evidence>
<evidence type="ECO:0000256" key="14">
    <source>
        <dbReference type="SAM" id="Phobius"/>
    </source>
</evidence>
<dbReference type="NCBIfam" id="NF006920">
    <property type="entry name" value="PRK09410.1-2"/>
    <property type="match status" value="1"/>
</dbReference>
<evidence type="ECO:0000256" key="12">
    <source>
        <dbReference type="ARBA" id="ARBA00039702"/>
    </source>
</evidence>
<keyword evidence="7 14" id="KW-0812">Transmembrane</keyword>
<evidence type="ECO:0000256" key="6">
    <source>
        <dbReference type="ARBA" id="ARBA00022683"/>
    </source>
</evidence>
<feature type="transmembrane region" description="Helical" evidence="14">
    <location>
        <begin position="320"/>
        <end position="351"/>
    </location>
</feature>
<keyword evidence="6" id="KW-0598">Phosphotransferase system</keyword>
<evidence type="ECO:0000256" key="8">
    <source>
        <dbReference type="ARBA" id="ARBA00022989"/>
    </source>
</evidence>
<feature type="transmembrane region" description="Helical" evidence="14">
    <location>
        <begin position="41"/>
        <end position="65"/>
    </location>
</feature>
<feature type="transmembrane region" description="Helical" evidence="14">
    <location>
        <begin position="95"/>
        <end position="114"/>
    </location>
</feature>
<dbReference type="NCBIfam" id="NF009551">
    <property type="entry name" value="PRK12997.1-3"/>
    <property type="match status" value="1"/>
</dbReference>
<keyword evidence="5" id="KW-0762">Sugar transport</keyword>
<comment type="function">
    <text evidence="10">The phosphoenolpyruvate-dependent sugar phosphotransferase system (sugar PTS), a major carbohydrate active transport system, catalyzes the phosphorylation of incoming sugar substrates concomitantly with their translocation across the cell membrane. The enzyme II UlaABC PTS system is involved in ascorbate transport.</text>
</comment>
<organism evidence="15 16">
    <name type="scientific">Lacticaseibacillus paracasei subsp. paracasei Lpp123</name>
    <dbReference type="NCBI Taxonomy" id="1256201"/>
    <lineage>
        <taxon>Bacteria</taxon>
        <taxon>Bacillati</taxon>
        <taxon>Bacillota</taxon>
        <taxon>Bacilli</taxon>
        <taxon>Lactobacillales</taxon>
        <taxon>Lactobacillaceae</taxon>
        <taxon>Lacticaseibacillus</taxon>
    </lineage>
</organism>
<evidence type="ECO:0000256" key="4">
    <source>
        <dbReference type="ARBA" id="ARBA00022475"/>
    </source>
</evidence>
<comment type="similarity">
    <text evidence="11">Belongs to the UlaA family.</text>
</comment>
<feature type="transmembrane region" description="Helical" evidence="14">
    <location>
        <begin position="372"/>
        <end position="398"/>
    </location>
</feature>
<dbReference type="PANTHER" id="PTHR33843">
    <property type="entry name" value="ASCORBATE-SPECIFIC PTS SYSTEM EIIC COMPONENT"/>
    <property type="match status" value="1"/>
</dbReference>
<dbReference type="InterPro" id="IPR051562">
    <property type="entry name" value="Ascorbate-PTS_EIIC"/>
</dbReference>
<name>A0A829GA26_LACPA</name>
<evidence type="ECO:0000256" key="13">
    <source>
        <dbReference type="ARBA" id="ARBA00042859"/>
    </source>
</evidence>
<keyword evidence="8 14" id="KW-1133">Transmembrane helix</keyword>